<dbReference type="EMBL" id="JAHUTI010082544">
    <property type="protein sequence ID" value="MED6259205.1"/>
    <property type="molecule type" value="Genomic_DNA"/>
</dbReference>
<accession>A0ABU7CA95</accession>
<sequence length="110" mass="12312">MHIMQPINNLISLHVRNMAKSGELSKRSKEEIVLLIHRQFYKKTAKALDVPRDIAGSIVTSYAKKEVINGCHLIPEEARGPKPSTESKGPAARLLVFTLRHRLNPKGLHA</sequence>
<reference evidence="1 2" key="1">
    <citation type="submission" date="2021-07" db="EMBL/GenBank/DDBJ databases">
        <authorList>
            <person name="Palmer J.M."/>
        </authorList>
    </citation>
    <scope>NUCLEOTIDE SEQUENCE [LARGE SCALE GENOMIC DNA]</scope>
    <source>
        <strain evidence="1 2">AT_MEX2019</strain>
        <tissue evidence="1">Muscle</tissue>
    </source>
</reference>
<proteinExistence type="predicted"/>
<protein>
    <submittedName>
        <fullName evidence="1">Uncharacterized protein</fullName>
    </submittedName>
</protein>
<keyword evidence="2" id="KW-1185">Reference proteome</keyword>
<comment type="caution">
    <text evidence="1">The sequence shown here is derived from an EMBL/GenBank/DDBJ whole genome shotgun (WGS) entry which is preliminary data.</text>
</comment>
<organism evidence="1 2">
    <name type="scientific">Ataeniobius toweri</name>
    <dbReference type="NCBI Taxonomy" id="208326"/>
    <lineage>
        <taxon>Eukaryota</taxon>
        <taxon>Metazoa</taxon>
        <taxon>Chordata</taxon>
        <taxon>Craniata</taxon>
        <taxon>Vertebrata</taxon>
        <taxon>Euteleostomi</taxon>
        <taxon>Actinopterygii</taxon>
        <taxon>Neopterygii</taxon>
        <taxon>Teleostei</taxon>
        <taxon>Neoteleostei</taxon>
        <taxon>Acanthomorphata</taxon>
        <taxon>Ovalentaria</taxon>
        <taxon>Atherinomorphae</taxon>
        <taxon>Cyprinodontiformes</taxon>
        <taxon>Goodeidae</taxon>
        <taxon>Ataeniobius</taxon>
    </lineage>
</organism>
<evidence type="ECO:0000313" key="2">
    <source>
        <dbReference type="Proteomes" id="UP001345963"/>
    </source>
</evidence>
<dbReference type="Proteomes" id="UP001345963">
    <property type="component" value="Unassembled WGS sequence"/>
</dbReference>
<name>A0ABU7CA95_9TELE</name>
<evidence type="ECO:0000313" key="1">
    <source>
        <dbReference type="EMBL" id="MED6259205.1"/>
    </source>
</evidence>
<gene>
    <name evidence="1" type="ORF">ATANTOWER_018610</name>
</gene>